<dbReference type="EMBL" id="BGZL01000019">
    <property type="protein sequence ID" value="GBQ03573.1"/>
    <property type="molecule type" value="Genomic_DNA"/>
</dbReference>
<dbReference type="Proteomes" id="UP000265354">
    <property type="component" value="Unassembled WGS sequence"/>
</dbReference>
<dbReference type="AlphaFoldDB" id="A0A388T3R0"/>
<gene>
    <name evidence="2" type="ORF">SSP531S_50480</name>
</gene>
<protein>
    <submittedName>
        <fullName evidence="2">Uncharacterized protein</fullName>
    </submittedName>
</protein>
<reference evidence="2 3" key="1">
    <citation type="submission" date="2018-07" db="EMBL/GenBank/DDBJ databases">
        <title>Whole Genome Shotgun Sequence of Streptomyces spongiicola strain 531S.</title>
        <authorList>
            <person name="Dohra H."/>
            <person name="Kodani S."/>
        </authorList>
    </citation>
    <scope>NUCLEOTIDE SEQUENCE [LARGE SCALE GENOMIC DNA]</scope>
    <source>
        <strain evidence="2 3">531S</strain>
    </source>
</reference>
<sequence length="118" mass="11916">MSETTPNAKGPAPVQYTPEATEPVLIPADQVKPEDIGTLSIEYRGGQPVVVVSGGRYVPARLTVADGAGNAVAAYSVGAPSLQQSKVFVSEYAVTAGGGHGNMPGAAAEGGFMTGLER</sequence>
<proteinExistence type="predicted"/>
<evidence type="ECO:0000313" key="2">
    <source>
        <dbReference type="EMBL" id="GBQ03573.1"/>
    </source>
</evidence>
<comment type="caution">
    <text evidence="2">The sequence shown here is derived from an EMBL/GenBank/DDBJ whole genome shotgun (WGS) entry which is preliminary data.</text>
</comment>
<accession>A0A388T3R0</accession>
<evidence type="ECO:0000256" key="1">
    <source>
        <dbReference type="SAM" id="MobiDB-lite"/>
    </source>
</evidence>
<organism evidence="2 3">
    <name type="scientific">Streptomyces spongiicola</name>
    <dbReference type="NCBI Taxonomy" id="1690221"/>
    <lineage>
        <taxon>Bacteria</taxon>
        <taxon>Bacillati</taxon>
        <taxon>Actinomycetota</taxon>
        <taxon>Actinomycetes</taxon>
        <taxon>Kitasatosporales</taxon>
        <taxon>Streptomycetaceae</taxon>
        <taxon>Streptomyces</taxon>
    </lineage>
</organism>
<feature type="region of interest" description="Disordered" evidence="1">
    <location>
        <begin position="99"/>
        <end position="118"/>
    </location>
</feature>
<feature type="region of interest" description="Disordered" evidence="1">
    <location>
        <begin position="1"/>
        <end position="20"/>
    </location>
</feature>
<evidence type="ECO:0000313" key="3">
    <source>
        <dbReference type="Proteomes" id="UP000265354"/>
    </source>
</evidence>
<dbReference type="RefSeq" id="WP_116428738.1">
    <property type="nucleotide sequence ID" value="NZ_BGZL01000019.1"/>
</dbReference>
<name>A0A388T3R0_9ACTN</name>